<evidence type="ECO:0000313" key="2">
    <source>
        <dbReference type="Proteomes" id="UP000242188"/>
    </source>
</evidence>
<dbReference type="EMBL" id="NEDP02005224">
    <property type="protein sequence ID" value="OWF42756.1"/>
    <property type="molecule type" value="Genomic_DNA"/>
</dbReference>
<protein>
    <submittedName>
        <fullName evidence="1">Uncharacterized protein</fullName>
    </submittedName>
</protein>
<name>A0A210Q1Z3_MIZYE</name>
<gene>
    <name evidence="1" type="ORF">KP79_PYT07211</name>
</gene>
<reference evidence="1 2" key="1">
    <citation type="journal article" date="2017" name="Nat. Ecol. Evol.">
        <title>Scallop genome provides insights into evolution of bilaterian karyotype and development.</title>
        <authorList>
            <person name="Wang S."/>
            <person name="Zhang J."/>
            <person name="Jiao W."/>
            <person name="Li J."/>
            <person name="Xun X."/>
            <person name="Sun Y."/>
            <person name="Guo X."/>
            <person name="Huan P."/>
            <person name="Dong B."/>
            <person name="Zhang L."/>
            <person name="Hu X."/>
            <person name="Sun X."/>
            <person name="Wang J."/>
            <person name="Zhao C."/>
            <person name="Wang Y."/>
            <person name="Wang D."/>
            <person name="Huang X."/>
            <person name="Wang R."/>
            <person name="Lv J."/>
            <person name="Li Y."/>
            <person name="Zhang Z."/>
            <person name="Liu B."/>
            <person name="Lu W."/>
            <person name="Hui Y."/>
            <person name="Liang J."/>
            <person name="Zhou Z."/>
            <person name="Hou R."/>
            <person name="Li X."/>
            <person name="Liu Y."/>
            <person name="Li H."/>
            <person name="Ning X."/>
            <person name="Lin Y."/>
            <person name="Zhao L."/>
            <person name="Xing Q."/>
            <person name="Dou J."/>
            <person name="Li Y."/>
            <person name="Mao J."/>
            <person name="Guo H."/>
            <person name="Dou H."/>
            <person name="Li T."/>
            <person name="Mu C."/>
            <person name="Jiang W."/>
            <person name="Fu Q."/>
            <person name="Fu X."/>
            <person name="Miao Y."/>
            <person name="Liu J."/>
            <person name="Yu Q."/>
            <person name="Li R."/>
            <person name="Liao H."/>
            <person name="Li X."/>
            <person name="Kong Y."/>
            <person name="Jiang Z."/>
            <person name="Chourrout D."/>
            <person name="Li R."/>
            <person name="Bao Z."/>
        </authorList>
    </citation>
    <scope>NUCLEOTIDE SEQUENCE [LARGE SCALE GENOMIC DNA]</scope>
    <source>
        <strain evidence="1 2">PY_sf001</strain>
    </source>
</reference>
<evidence type="ECO:0000313" key="1">
    <source>
        <dbReference type="EMBL" id="OWF42756.1"/>
    </source>
</evidence>
<comment type="caution">
    <text evidence="1">The sequence shown here is derived from an EMBL/GenBank/DDBJ whole genome shotgun (WGS) entry which is preliminary data.</text>
</comment>
<keyword evidence="2" id="KW-1185">Reference proteome</keyword>
<organism evidence="1 2">
    <name type="scientific">Mizuhopecten yessoensis</name>
    <name type="common">Japanese scallop</name>
    <name type="synonym">Patinopecten yessoensis</name>
    <dbReference type="NCBI Taxonomy" id="6573"/>
    <lineage>
        <taxon>Eukaryota</taxon>
        <taxon>Metazoa</taxon>
        <taxon>Spiralia</taxon>
        <taxon>Lophotrochozoa</taxon>
        <taxon>Mollusca</taxon>
        <taxon>Bivalvia</taxon>
        <taxon>Autobranchia</taxon>
        <taxon>Pteriomorphia</taxon>
        <taxon>Pectinida</taxon>
        <taxon>Pectinoidea</taxon>
        <taxon>Pectinidae</taxon>
        <taxon>Mizuhopecten</taxon>
    </lineage>
</organism>
<accession>A0A210Q1Z3</accession>
<dbReference type="Proteomes" id="UP000242188">
    <property type="component" value="Unassembled WGS sequence"/>
</dbReference>
<proteinExistence type="predicted"/>
<dbReference type="AlphaFoldDB" id="A0A210Q1Z3"/>
<sequence>MAVFVYQKDLELVGDRPELRRWSHFRINEQFQNEVEVRKKRLYPMKKHYKRGGHKVELARDRLFIDGELYVEPTGHNTEQQMTFSEVVENPSRHG</sequence>